<feature type="domain" description="BZIP" evidence="2">
    <location>
        <begin position="89"/>
        <end position="131"/>
    </location>
</feature>
<keyword evidence="4" id="KW-1185">Reference proteome</keyword>
<comment type="caution">
    <text evidence="3">The sequence shown here is derived from an EMBL/GenBank/DDBJ whole genome shotgun (WGS) entry which is preliminary data.</text>
</comment>
<dbReference type="PROSITE" id="PS00036">
    <property type="entry name" value="BZIP_BASIC"/>
    <property type="match status" value="1"/>
</dbReference>
<dbReference type="GO" id="GO:0003700">
    <property type="term" value="F:DNA-binding transcription factor activity"/>
    <property type="evidence" value="ECO:0007669"/>
    <property type="project" value="InterPro"/>
</dbReference>
<gene>
    <name evidence="3" type="ORF">AX774_g4250</name>
</gene>
<dbReference type="OrthoDB" id="674948at2759"/>
<protein>
    <recommendedName>
        <fullName evidence="2">BZIP domain-containing protein</fullName>
    </recommendedName>
</protein>
<dbReference type="CDD" id="cd14686">
    <property type="entry name" value="bZIP"/>
    <property type="match status" value="1"/>
</dbReference>
<evidence type="ECO:0000259" key="2">
    <source>
        <dbReference type="PROSITE" id="PS50217"/>
    </source>
</evidence>
<dbReference type="EMBL" id="LSSK01000701">
    <property type="protein sequence ID" value="OMH82274.1"/>
    <property type="molecule type" value="Genomic_DNA"/>
</dbReference>
<reference evidence="4" key="1">
    <citation type="submission" date="2017-01" db="EMBL/GenBank/DDBJ databases">
        <authorList>
            <person name="Wang Y."/>
            <person name="White M."/>
            <person name="Kvist S."/>
            <person name="Moncalvo J.-M."/>
        </authorList>
    </citation>
    <scope>NUCLEOTIDE SEQUENCE [LARGE SCALE GENOMIC DNA]</scope>
    <source>
        <strain evidence="4">COL-18-3</strain>
    </source>
</reference>
<dbReference type="Gene3D" id="1.20.5.170">
    <property type="match status" value="1"/>
</dbReference>
<proteinExistence type="predicted"/>
<accession>A0A1R1PMU8</accession>
<dbReference type="InterPro" id="IPR046347">
    <property type="entry name" value="bZIP_sf"/>
</dbReference>
<organism evidence="3 4">
    <name type="scientific">Zancudomyces culisetae</name>
    <name type="common">Gut fungus</name>
    <name type="synonym">Smittium culisetae</name>
    <dbReference type="NCBI Taxonomy" id="1213189"/>
    <lineage>
        <taxon>Eukaryota</taxon>
        <taxon>Fungi</taxon>
        <taxon>Fungi incertae sedis</taxon>
        <taxon>Zoopagomycota</taxon>
        <taxon>Kickxellomycotina</taxon>
        <taxon>Harpellomycetes</taxon>
        <taxon>Harpellales</taxon>
        <taxon>Legeriomycetaceae</taxon>
        <taxon>Zancudomyces</taxon>
    </lineage>
</organism>
<feature type="compositionally biased region" description="Polar residues" evidence="1">
    <location>
        <begin position="53"/>
        <end position="66"/>
    </location>
</feature>
<feature type="compositionally biased region" description="Basic residues" evidence="1">
    <location>
        <begin position="69"/>
        <end position="78"/>
    </location>
</feature>
<evidence type="ECO:0000313" key="3">
    <source>
        <dbReference type="EMBL" id="OMH82274.1"/>
    </source>
</evidence>
<feature type="region of interest" description="Disordered" evidence="1">
    <location>
        <begin position="41"/>
        <end position="85"/>
    </location>
</feature>
<dbReference type="SUPFAM" id="SSF57959">
    <property type="entry name" value="Leucine zipper domain"/>
    <property type="match status" value="1"/>
</dbReference>
<dbReference type="Pfam" id="PF07716">
    <property type="entry name" value="bZIP_2"/>
    <property type="match status" value="1"/>
</dbReference>
<dbReference type="PROSITE" id="PS50217">
    <property type="entry name" value="BZIP"/>
    <property type="match status" value="1"/>
</dbReference>
<evidence type="ECO:0000313" key="4">
    <source>
        <dbReference type="Proteomes" id="UP000188320"/>
    </source>
</evidence>
<dbReference type="Proteomes" id="UP000188320">
    <property type="component" value="Unassembled WGS sequence"/>
</dbReference>
<dbReference type="InterPro" id="IPR004827">
    <property type="entry name" value="bZIP"/>
</dbReference>
<sequence length="380" mass="41024">MDSILSSYGIGLTSGTALPQVQKAGEELKAENEDNISIVDRKRKVEELDLSTGDESPGTTSGLSDGSSRKLRSGRPVKKGGPIDEIESLNRKKARTLRNRLAAQRSREKKKVLTKSLEEENKYLVEENQRLADLYQKSEARRMELEKCMKNIMGLVSGTKAESLGAGILKDDISGGYNSSCLTDTESEKTFVGLIRDSHMLAPYSVERPSSVCSSSLRSSSLADSESSTYSYINGDLCESAVLAQLSTQFSAAEVSVLNDFLLKELYKGHLQSKLEVDGLSGIGGEVAQPLVPAKHVSDSGIDWDFINSCVTNGVSLETNTCVQKDLYPLLPQVGALEPVSENELLELINATGGVPDLGPTFNSESGAASLQDLTPLFNF</sequence>
<dbReference type="AlphaFoldDB" id="A0A1R1PMU8"/>
<evidence type="ECO:0000256" key="1">
    <source>
        <dbReference type="SAM" id="MobiDB-lite"/>
    </source>
</evidence>
<name>A0A1R1PMU8_ZANCU</name>